<protein>
    <submittedName>
        <fullName evidence="1">Uncharacterized protein</fullName>
    </submittedName>
</protein>
<reference evidence="1 2" key="1">
    <citation type="journal article" date="2023" name="G3 (Bethesda)">
        <title>A chromosome-length genome assembly and annotation of blackberry (Rubus argutus, cv. 'Hillquist').</title>
        <authorList>
            <person name="Bruna T."/>
            <person name="Aryal R."/>
            <person name="Dudchenko O."/>
            <person name="Sargent D.J."/>
            <person name="Mead D."/>
            <person name="Buti M."/>
            <person name="Cavallini A."/>
            <person name="Hytonen T."/>
            <person name="Andres J."/>
            <person name="Pham M."/>
            <person name="Weisz D."/>
            <person name="Mascagni F."/>
            <person name="Usai G."/>
            <person name="Natali L."/>
            <person name="Bassil N."/>
            <person name="Fernandez G.E."/>
            <person name="Lomsadze A."/>
            <person name="Armour M."/>
            <person name="Olukolu B."/>
            <person name="Poorten T."/>
            <person name="Britton C."/>
            <person name="Davik J."/>
            <person name="Ashrafi H."/>
            <person name="Aiden E.L."/>
            <person name="Borodovsky M."/>
            <person name="Worthington M."/>
        </authorList>
    </citation>
    <scope>NUCLEOTIDE SEQUENCE [LARGE SCALE GENOMIC DNA]</scope>
    <source>
        <strain evidence="1">PI 553951</strain>
    </source>
</reference>
<dbReference type="AlphaFoldDB" id="A0AAW1X224"/>
<comment type="caution">
    <text evidence="1">The sequence shown here is derived from an EMBL/GenBank/DDBJ whole genome shotgun (WGS) entry which is preliminary data.</text>
</comment>
<organism evidence="1 2">
    <name type="scientific">Rubus argutus</name>
    <name type="common">Southern blackberry</name>
    <dbReference type="NCBI Taxonomy" id="59490"/>
    <lineage>
        <taxon>Eukaryota</taxon>
        <taxon>Viridiplantae</taxon>
        <taxon>Streptophyta</taxon>
        <taxon>Embryophyta</taxon>
        <taxon>Tracheophyta</taxon>
        <taxon>Spermatophyta</taxon>
        <taxon>Magnoliopsida</taxon>
        <taxon>eudicotyledons</taxon>
        <taxon>Gunneridae</taxon>
        <taxon>Pentapetalae</taxon>
        <taxon>rosids</taxon>
        <taxon>fabids</taxon>
        <taxon>Rosales</taxon>
        <taxon>Rosaceae</taxon>
        <taxon>Rosoideae</taxon>
        <taxon>Rosoideae incertae sedis</taxon>
        <taxon>Rubus</taxon>
    </lineage>
</organism>
<proteinExistence type="predicted"/>
<keyword evidence="2" id="KW-1185">Reference proteome</keyword>
<dbReference type="EMBL" id="JBEDUW010000005">
    <property type="protein sequence ID" value="KAK9930385.1"/>
    <property type="molecule type" value="Genomic_DNA"/>
</dbReference>
<sequence length="78" mass="8244">MLSQKGGPNRARALGEEDVESLGKCDLVSAERRCGLGSDKHGLGFYGRDTEIEARPEQGGGDELGRPASVMATLGLRN</sequence>
<name>A0AAW1X224_RUBAR</name>
<evidence type="ECO:0000313" key="2">
    <source>
        <dbReference type="Proteomes" id="UP001457282"/>
    </source>
</evidence>
<evidence type="ECO:0000313" key="1">
    <source>
        <dbReference type="EMBL" id="KAK9930385.1"/>
    </source>
</evidence>
<dbReference type="Proteomes" id="UP001457282">
    <property type="component" value="Unassembled WGS sequence"/>
</dbReference>
<gene>
    <name evidence="1" type="ORF">M0R45_027424</name>
</gene>
<accession>A0AAW1X224</accession>